<dbReference type="EMBL" id="JAYMYQ010000005">
    <property type="protein sequence ID" value="KAK7331298.1"/>
    <property type="molecule type" value="Genomic_DNA"/>
</dbReference>
<evidence type="ECO:0000313" key="1">
    <source>
        <dbReference type="EMBL" id="KAK7331298.1"/>
    </source>
</evidence>
<comment type="caution">
    <text evidence="1">The sequence shown here is derived from an EMBL/GenBank/DDBJ whole genome shotgun (WGS) entry which is preliminary data.</text>
</comment>
<sequence length="101" mass="11217">MRCTPKCKFIDTNDSLYIHSFKKDPNLESIIALVYMKASTFFPIQEYGQEALGTKKLMWEGRGSVGTKAQLQNPASSAKNVLIPITNQEILILTPSPTNSP</sequence>
<dbReference type="Proteomes" id="UP001367508">
    <property type="component" value="Unassembled WGS sequence"/>
</dbReference>
<keyword evidence="2" id="KW-1185">Reference proteome</keyword>
<reference evidence="1 2" key="1">
    <citation type="submission" date="2024-01" db="EMBL/GenBank/DDBJ databases">
        <title>The genomes of 5 underutilized Papilionoideae crops provide insights into root nodulation and disease resistanc.</title>
        <authorList>
            <person name="Jiang F."/>
        </authorList>
    </citation>
    <scope>NUCLEOTIDE SEQUENCE [LARGE SCALE GENOMIC DNA]</scope>
    <source>
        <strain evidence="1">LVBAO_FW01</strain>
        <tissue evidence="1">Leaves</tissue>
    </source>
</reference>
<name>A0AAN9LDF1_CANGL</name>
<organism evidence="1 2">
    <name type="scientific">Canavalia gladiata</name>
    <name type="common">Sword bean</name>
    <name type="synonym">Dolichos gladiatus</name>
    <dbReference type="NCBI Taxonomy" id="3824"/>
    <lineage>
        <taxon>Eukaryota</taxon>
        <taxon>Viridiplantae</taxon>
        <taxon>Streptophyta</taxon>
        <taxon>Embryophyta</taxon>
        <taxon>Tracheophyta</taxon>
        <taxon>Spermatophyta</taxon>
        <taxon>Magnoliopsida</taxon>
        <taxon>eudicotyledons</taxon>
        <taxon>Gunneridae</taxon>
        <taxon>Pentapetalae</taxon>
        <taxon>rosids</taxon>
        <taxon>fabids</taxon>
        <taxon>Fabales</taxon>
        <taxon>Fabaceae</taxon>
        <taxon>Papilionoideae</taxon>
        <taxon>50 kb inversion clade</taxon>
        <taxon>NPAAA clade</taxon>
        <taxon>indigoferoid/millettioid clade</taxon>
        <taxon>Phaseoleae</taxon>
        <taxon>Canavalia</taxon>
    </lineage>
</organism>
<protein>
    <submittedName>
        <fullName evidence="1">Uncharacterized protein</fullName>
    </submittedName>
</protein>
<evidence type="ECO:0000313" key="2">
    <source>
        <dbReference type="Proteomes" id="UP001367508"/>
    </source>
</evidence>
<proteinExistence type="predicted"/>
<dbReference type="AlphaFoldDB" id="A0AAN9LDF1"/>
<gene>
    <name evidence="1" type="ORF">VNO77_25520</name>
</gene>
<accession>A0AAN9LDF1</accession>